<feature type="domain" description="Metallo-beta-lactamase" evidence="5">
    <location>
        <begin position="12"/>
        <end position="176"/>
    </location>
</feature>
<comment type="caution">
    <text evidence="6">The sequence shown here is derived from an EMBL/GenBank/DDBJ whole genome shotgun (WGS) entry which is preliminary data.</text>
</comment>
<dbReference type="AlphaFoldDB" id="A0A0W8EPR9"/>
<dbReference type="GO" id="GO:0016787">
    <property type="term" value="F:hydrolase activity"/>
    <property type="evidence" value="ECO:0007669"/>
    <property type="project" value="UniProtKB-KW"/>
</dbReference>
<comment type="cofactor">
    <cofactor evidence="1">
        <name>Zn(2+)</name>
        <dbReference type="ChEBI" id="CHEBI:29105"/>
    </cofactor>
</comment>
<keyword evidence="2" id="KW-0479">Metal-binding</keyword>
<organism evidence="6">
    <name type="scientific">hydrocarbon metagenome</name>
    <dbReference type="NCBI Taxonomy" id="938273"/>
    <lineage>
        <taxon>unclassified sequences</taxon>
        <taxon>metagenomes</taxon>
        <taxon>ecological metagenomes</taxon>
    </lineage>
</organism>
<dbReference type="CDD" id="cd06262">
    <property type="entry name" value="metallo-hydrolase-like_MBL-fold"/>
    <property type="match status" value="1"/>
</dbReference>
<dbReference type="PANTHER" id="PTHR46233">
    <property type="entry name" value="HYDROXYACYLGLUTATHIONE HYDROLASE GLOC"/>
    <property type="match status" value="1"/>
</dbReference>
<dbReference type="Gene3D" id="3.60.15.10">
    <property type="entry name" value="Ribonuclease Z/Hydroxyacylglutathione hydrolase-like"/>
    <property type="match status" value="1"/>
</dbReference>
<keyword evidence="4" id="KW-0862">Zinc</keyword>
<name>A0A0W8EPR9_9ZZZZ</name>
<dbReference type="EMBL" id="LNQE01001738">
    <property type="protein sequence ID" value="KUG10539.1"/>
    <property type="molecule type" value="Genomic_DNA"/>
</dbReference>
<dbReference type="InterPro" id="IPR036866">
    <property type="entry name" value="RibonucZ/Hydroxyglut_hydro"/>
</dbReference>
<dbReference type="InterPro" id="IPR001279">
    <property type="entry name" value="Metallo-B-lactamas"/>
</dbReference>
<gene>
    <name evidence="6" type="ORF">ASZ90_016537</name>
</gene>
<dbReference type="SUPFAM" id="SSF56281">
    <property type="entry name" value="Metallo-hydrolase/oxidoreductase"/>
    <property type="match status" value="1"/>
</dbReference>
<dbReference type="PANTHER" id="PTHR46233:SF3">
    <property type="entry name" value="HYDROXYACYLGLUTATHIONE HYDROLASE GLOC"/>
    <property type="match status" value="1"/>
</dbReference>
<protein>
    <recommendedName>
        <fullName evidence="5">Metallo-beta-lactamase domain-containing protein</fullName>
    </recommendedName>
</protein>
<evidence type="ECO:0000256" key="4">
    <source>
        <dbReference type="ARBA" id="ARBA00022833"/>
    </source>
</evidence>
<reference evidence="6" key="1">
    <citation type="journal article" date="2015" name="Proc. Natl. Acad. Sci. U.S.A.">
        <title>Networks of energetic and metabolic interactions define dynamics in microbial communities.</title>
        <authorList>
            <person name="Embree M."/>
            <person name="Liu J.K."/>
            <person name="Al-Bassam M.M."/>
            <person name="Zengler K."/>
        </authorList>
    </citation>
    <scope>NUCLEOTIDE SEQUENCE</scope>
</reference>
<dbReference type="GO" id="GO:0046872">
    <property type="term" value="F:metal ion binding"/>
    <property type="evidence" value="ECO:0007669"/>
    <property type="project" value="UniProtKB-KW"/>
</dbReference>
<evidence type="ECO:0000256" key="1">
    <source>
        <dbReference type="ARBA" id="ARBA00001947"/>
    </source>
</evidence>
<evidence type="ECO:0000259" key="5">
    <source>
        <dbReference type="SMART" id="SM00849"/>
    </source>
</evidence>
<sequence>MPVTWIPGRGYTANSYIAGTILIDAGVLPSAVEPYRGMIETIVLTHCHYDHTAHVAEIAQLCNAPVAIHSLDAPGLLEDHLSLSLHFGARTPGICAQRLLTEGDRIGPLRVLHTPGHTPGSISLYLEEEKILLSGDTVFTDGGFGRFDFPGGDRGALGQSIERLAALDVDGLYPGHGNPVERDGKMHIAAARQLFRLGYV</sequence>
<evidence type="ECO:0000313" key="6">
    <source>
        <dbReference type="EMBL" id="KUG10539.1"/>
    </source>
</evidence>
<evidence type="ECO:0000256" key="2">
    <source>
        <dbReference type="ARBA" id="ARBA00022723"/>
    </source>
</evidence>
<proteinExistence type="predicted"/>
<accession>A0A0W8EPR9</accession>
<dbReference type="SMART" id="SM00849">
    <property type="entry name" value="Lactamase_B"/>
    <property type="match status" value="1"/>
</dbReference>
<dbReference type="InterPro" id="IPR051453">
    <property type="entry name" value="MBL_Glyoxalase_II"/>
</dbReference>
<evidence type="ECO:0000256" key="3">
    <source>
        <dbReference type="ARBA" id="ARBA00022801"/>
    </source>
</evidence>
<keyword evidence="3" id="KW-0378">Hydrolase</keyword>
<dbReference type="Pfam" id="PF00753">
    <property type="entry name" value="Lactamase_B"/>
    <property type="match status" value="1"/>
</dbReference>